<organism evidence="1 2">
    <name type="scientific">Nitrosovibrio tenuis</name>
    <dbReference type="NCBI Taxonomy" id="1233"/>
    <lineage>
        <taxon>Bacteria</taxon>
        <taxon>Pseudomonadati</taxon>
        <taxon>Pseudomonadota</taxon>
        <taxon>Betaproteobacteria</taxon>
        <taxon>Nitrosomonadales</taxon>
        <taxon>Nitrosomonadaceae</taxon>
        <taxon>Nitrosovibrio</taxon>
    </lineage>
</organism>
<proteinExistence type="predicted"/>
<name>A0A1H7NT81_9PROT</name>
<reference evidence="1 2" key="1">
    <citation type="submission" date="2016-10" db="EMBL/GenBank/DDBJ databases">
        <authorList>
            <person name="de Groot N.N."/>
        </authorList>
    </citation>
    <scope>NUCLEOTIDE SEQUENCE [LARGE SCALE GENOMIC DNA]</scope>
    <source>
        <strain evidence="1 2">Nv1</strain>
    </source>
</reference>
<dbReference type="EMBL" id="FOBH01000007">
    <property type="protein sequence ID" value="SEL26611.1"/>
    <property type="molecule type" value="Genomic_DNA"/>
</dbReference>
<dbReference type="STRING" id="1233.SAMN05216387_107127"/>
<dbReference type="AlphaFoldDB" id="A0A1H7NT81"/>
<sequence>MKIVGKSVNEHSPWSRLNRGRVLSAAGLAAWFDCPVSDIIYANTK</sequence>
<dbReference type="Proteomes" id="UP000198620">
    <property type="component" value="Unassembled WGS sequence"/>
</dbReference>
<gene>
    <name evidence="1" type="ORF">SAMN05216387_107127</name>
</gene>
<protein>
    <submittedName>
        <fullName evidence="1">Uncharacterized protein</fullName>
    </submittedName>
</protein>
<evidence type="ECO:0000313" key="1">
    <source>
        <dbReference type="EMBL" id="SEL26611.1"/>
    </source>
</evidence>
<accession>A0A1H7NT81</accession>
<evidence type="ECO:0000313" key="2">
    <source>
        <dbReference type="Proteomes" id="UP000198620"/>
    </source>
</evidence>
<keyword evidence="2" id="KW-1185">Reference proteome</keyword>